<dbReference type="Proteomes" id="UP000218209">
    <property type="component" value="Unassembled WGS sequence"/>
</dbReference>
<feature type="region of interest" description="Disordered" evidence="1">
    <location>
        <begin position="83"/>
        <end position="110"/>
    </location>
</feature>
<feature type="compositionally biased region" description="Basic residues" evidence="1">
    <location>
        <begin position="83"/>
        <end position="101"/>
    </location>
</feature>
<gene>
    <name evidence="2" type="ORF">BU14_0933s0003</name>
</gene>
<sequence length="122" mass="13448">MAVSPLPPPPPLPAPAKRLVLLSTAVPSALAAVALARAPTWPGALAVGALGALPLLVCVARLSPPLLTYAPPPLLLLLWRRRGRRHQHQRGHRRRRRRPPPRRWVATSRCPRPWSPLPSAWR</sequence>
<organism evidence="2 3">
    <name type="scientific">Porphyra umbilicalis</name>
    <name type="common">Purple laver</name>
    <name type="synonym">Red alga</name>
    <dbReference type="NCBI Taxonomy" id="2786"/>
    <lineage>
        <taxon>Eukaryota</taxon>
        <taxon>Rhodophyta</taxon>
        <taxon>Bangiophyceae</taxon>
        <taxon>Bangiales</taxon>
        <taxon>Bangiaceae</taxon>
        <taxon>Porphyra</taxon>
    </lineage>
</organism>
<evidence type="ECO:0000313" key="3">
    <source>
        <dbReference type="Proteomes" id="UP000218209"/>
    </source>
</evidence>
<accession>A0A1X6NNY0</accession>
<dbReference type="AlphaFoldDB" id="A0A1X6NNY0"/>
<name>A0A1X6NNY0_PORUM</name>
<proteinExistence type="predicted"/>
<dbReference type="EMBL" id="KV919323">
    <property type="protein sequence ID" value="OSX70063.1"/>
    <property type="molecule type" value="Genomic_DNA"/>
</dbReference>
<evidence type="ECO:0000313" key="2">
    <source>
        <dbReference type="EMBL" id="OSX70063.1"/>
    </source>
</evidence>
<keyword evidence="3" id="KW-1185">Reference proteome</keyword>
<protein>
    <submittedName>
        <fullName evidence="2">Uncharacterized protein</fullName>
    </submittedName>
</protein>
<evidence type="ECO:0000256" key="1">
    <source>
        <dbReference type="SAM" id="MobiDB-lite"/>
    </source>
</evidence>
<reference evidence="2 3" key="1">
    <citation type="submission" date="2017-03" db="EMBL/GenBank/DDBJ databases">
        <title>WGS assembly of Porphyra umbilicalis.</title>
        <authorList>
            <person name="Brawley S.H."/>
            <person name="Blouin N.A."/>
            <person name="Ficko-Blean E."/>
            <person name="Wheeler G.L."/>
            <person name="Lohr M."/>
            <person name="Goodson H.V."/>
            <person name="Jenkins J.W."/>
            <person name="Blaby-Haas C.E."/>
            <person name="Helliwell K.E."/>
            <person name="Chan C."/>
            <person name="Marriage T."/>
            <person name="Bhattacharya D."/>
            <person name="Klein A.S."/>
            <person name="Badis Y."/>
            <person name="Brodie J."/>
            <person name="Cao Y."/>
            <person name="Collen J."/>
            <person name="Dittami S.M."/>
            <person name="Gachon C.M."/>
            <person name="Green B.R."/>
            <person name="Karpowicz S."/>
            <person name="Kim J.W."/>
            <person name="Kudahl U."/>
            <person name="Lin S."/>
            <person name="Michel G."/>
            <person name="Mittag M."/>
            <person name="Olson B.J."/>
            <person name="Pangilinan J."/>
            <person name="Peng Y."/>
            <person name="Qiu H."/>
            <person name="Shu S."/>
            <person name="Singer J.T."/>
            <person name="Smith A.G."/>
            <person name="Sprecher B.N."/>
            <person name="Wagner V."/>
            <person name="Wang W."/>
            <person name="Wang Z.-Y."/>
            <person name="Yan J."/>
            <person name="Yarish C."/>
            <person name="Zoeuner-Riek S."/>
            <person name="Zhuang Y."/>
            <person name="Zou Y."/>
            <person name="Lindquist E.A."/>
            <person name="Grimwood J."/>
            <person name="Barry K."/>
            <person name="Rokhsar D.S."/>
            <person name="Schmutz J."/>
            <person name="Stiller J.W."/>
            <person name="Grossman A.R."/>
            <person name="Prochnik S.E."/>
        </authorList>
    </citation>
    <scope>NUCLEOTIDE SEQUENCE [LARGE SCALE GENOMIC DNA]</scope>
    <source>
        <strain evidence="2">4086291</strain>
    </source>
</reference>